<dbReference type="EMBL" id="BAABLV010000036">
    <property type="protein sequence ID" value="GAA4903843.1"/>
    <property type="molecule type" value="Genomic_DNA"/>
</dbReference>
<keyword evidence="1" id="KW-1133">Transmembrane helix</keyword>
<name>A0ABP9FII2_9ACTN</name>
<comment type="caution">
    <text evidence="2">The sequence shown here is derived from an EMBL/GenBank/DDBJ whole genome shotgun (WGS) entry which is preliminary data.</text>
</comment>
<dbReference type="Proteomes" id="UP001501521">
    <property type="component" value="Unassembled WGS sequence"/>
</dbReference>
<keyword evidence="3" id="KW-1185">Reference proteome</keyword>
<evidence type="ECO:0008006" key="4">
    <source>
        <dbReference type="Google" id="ProtNLM"/>
    </source>
</evidence>
<evidence type="ECO:0000313" key="2">
    <source>
        <dbReference type="EMBL" id="GAA4903843.1"/>
    </source>
</evidence>
<evidence type="ECO:0000256" key="1">
    <source>
        <dbReference type="SAM" id="Phobius"/>
    </source>
</evidence>
<sequence>MSDFVVVLVVVLVLAAVGLGVWGMLRHRYVQSLRAKGWEFITSPPLSIVHGLNVPPFGVGFDRRVDDQLLGRAKDGTPFSAFKYACGGWRSDGYVVTMPLPKSLPPGEVVHGGDTRIPALGEAVEAGALRASAPTRGYAQELLAVAGAHLHGPYRVSVDHDNLVLVDAPREADLLEGAIEQLAAVRAALLASTITQYSGPRPPEGLSFHGRPDWAYVPRDDSYLGSVSSTGGGFDHEAHDIIVSRNHGLPFVRLRHTWKTRHTRRDSNGNTTTEIRHHEEVLCEFRTTFPFEDLSVNWGLFGRSQKFEWEDFNRRFTVRADNPKFCSDVIHQRQMEFLMHADAPKFQIAAGVIRVGDGGDWLPADVDRTSQFLHGFFGRVPNFVWQELGAWPRPIAELEPR</sequence>
<feature type="transmembrane region" description="Helical" evidence="1">
    <location>
        <begin position="6"/>
        <end position="25"/>
    </location>
</feature>
<proteinExistence type="predicted"/>
<accession>A0ABP9FII2</accession>
<reference evidence="3" key="1">
    <citation type="journal article" date="2019" name="Int. J. Syst. Evol. Microbiol.">
        <title>The Global Catalogue of Microorganisms (GCM) 10K type strain sequencing project: providing services to taxonomists for standard genome sequencing and annotation.</title>
        <authorList>
            <consortium name="The Broad Institute Genomics Platform"/>
            <consortium name="The Broad Institute Genome Sequencing Center for Infectious Disease"/>
            <person name="Wu L."/>
            <person name="Ma J."/>
        </authorList>
    </citation>
    <scope>NUCLEOTIDE SEQUENCE [LARGE SCALE GENOMIC DNA]</scope>
    <source>
        <strain evidence="3">JCM 19125</strain>
    </source>
</reference>
<keyword evidence="1" id="KW-0812">Transmembrane</keyword>
<protein>
    <recommendedName>
        <fullName evidence="4">ApeA N-terminal domain-containing protein</fullName>
    </recommendedName>
</protein>
<dbReference type="RefSeq" id="WP_345583078.1">
    <property type="nucleotide sequence ID" value="NZ_BAABLV010000036.1"/>
</dbReference>
<keyword evidence="1" id="KW-0472">Membrane</keyword>
<organism evidence="2 3">
    <name type="scientific">Tessaracoccus lubricantis</name>
    <dbReference type="NCBI Taxonomy" id="545543"/>
    <lineage>
        <taxon>Bacteria</taxon>
        <taxon>Bacillati</taxon>
        <taxon>Actinomycetota</taxon>
        <taxon>Actinomycetes</taxon>
        <taxon>Propionibacteriales</taxon>
        <taxon>Propionibacteriaceae</taxon>
        <taxon>Tessaracoccus</taxon>
    </lineage>
</organism>
<gene>
    <name evidence="2" type="ORF">GCM10025789_23560</name>
</gene>
<evidence type="ECO:0000313" key="3">
    <source>
        <dbReference type="Proteomes" id="UP001501521"/>
    </source>
</evidence>